<organism evidence="7 8">
    <name type="scientific">Streptomyces thermoalcalitolerans</name>
    <dbReference type="NCBI Taxonomy" id="65605"/>
    <lineage>
        <taxon>Bacteria</taxon>
        <taxon>Bacillati</taxon>
        <taxon>Actinomycetota</taxon>
        <taxon>Actinomycetes</taxon>
        <taxon>Kitasatosporales</taxon>
        <taxon>Streptomycetaceae</taxon>
        <taxon>Streptomyces</taxon>
    </lineage>
</organism>
<dbReference type="InterPro" id="IPR009057">
    <property type="entry name" value="Homeodomain-like_sf"/>
</dbReference>
<feature type="region of interest" description="Disordered" evidence="5">
    <location>
        <begin position="1"/>
        <end position="34"/>
    </location>
</feature>
<dbReference type="PROSITE" id="PS50977">
    <property type="entry name" value="HTH_TETR_2"/>
    <property type="match status" value="1"/>
</dbReference>
<dbReference type="Proteomes" id="UP001501005">
    <property type="component" value="Unassembled WGS sequence"/>
</dbReference>
<dbReference type="InterPro" id="IPR050109">
    <property type="entry name" value="HTH-type_TetR-like_transc_reg"/>
</dbReference>
<dbReference type="PRINTS" id="PR00455">
    <property type="entry name" value="HTHTETR"/>
</dbReference>
<sequence>MARTAADEDNDAMTAARPVPADRPPTGLRERKKLRTRQAIRSAAYALIEEQGYDATTIEQIADRAEVSPSTVSRYFPAKEDIVLTDAYDTVVLEELRARPADEPWTDALRHAMRRALALSMDEEPGATRLRARLAVDVPAVRARMTEKLSDTARLVRREVAARTGLDQDGLEVRVFAASLVSGLMEAALYWAEHGHRDEPGALVDRALDVLDRGLPTAGSEERSGEGPEERSGERSGERSEEHAS</sequence>
<evidence type="ECO:0000313" key="8">
    <source>
        <dbReference type="Proteomes" id="UP001501005"/>
    </source>
</evidence>
<dbReference type="Gene3D" id="1.10.357.10">
    <property type="entry name" value="Tetracycline Repressor, domain 2"/>
    <property type="match status" value="1"/>
</dbReference>
<evidence type="ECO:0000256" key="5">
    <source>
        <dbReference type="SAM" id="MobiDB-lite"/>
    </source>
</evidence>
<dbReference type="PANTHER" id="PTHR30055:SF234">
    <property type="entry name" value="HTH-TYPE TRANSCRIPTIONAL REGULATOR BETI"/>
    <property type="match status" value="1"/>
</dbReference>
<feature type="DNA-binding region" description="H-T-H motif" evidence="4">
    <location>
        <begin position="57"/>
        <end position="76"/>
    </location>
</feature>
<feature type="region of interest" description="Disordered" evidence="5">
    <location>
        <begin position="213"/>
        <end position="245"/>
    </location>
</feature>
<dbReference type="EMBL" id="BAAAHG010000016">
    <property type="protein sequence ID" value="GAA0912862.1"/>
    <property type="molecule type" value="Genomic_DNA"/>
</dbReference>
<dbReference type="RefSeq" id="WP_425580967.1">
    <property type="nucleotide sequence ID" value="NZ_BAAAHG010000016.1"/>
</dbReference>
<evidence type="ECO:0000256" key="1">
    <source>
        <dbReference type="ARBA" id="ARBA00023015"/>
    </source>
</evidence>
<evidence type="ECO:0000313" key="7">
    <source>
        <dbReference type="EMBL" id="GAA0912862.1"/>
    </source>
</evidence>
<comment type="caution">
    <text evidence="7">The sequence shown here is derived from an EMBL/GenBank/DDBJ whole genome shotgun (WGS) entry which is preliminary data.</text>
</comment>
<keyword evidence="8" id="KW-1185">Reference proteome</keyword>
<evidence type="ECO:0000259" key="6">
    <source>
        <dbReference type="PROSITE" id="PS50977"/>
    </source>
</evidence>
<dbReference type="Pfam" id="PF17754">
    <property type="entry name" value="TetR_C_14"/>
    <property type="match status" value="1"/>
</dbReference>
<dbReference type="SUPFAM" id="SSF46689">
    <property type="entry name" value="Homeodomain-like"/>
    <property type="match status" value="1"/>
</dbReference>
<gene>
    <name evidence="7" type="ORF">GCM10009549_25510</name>
</gene>
<feature type="domain" description="HTH tetR-type" evidence="6">
    <location>
        <begin position="34"/>
        <end position="94"/>
    </location>
</feature>
<evidence type="ECO:0000256" key="2">
    <source>
        <dbReference type="ARBA" id="ARBA00023125"/>
    </source>
</evidence>
<dbReference type="InterPro" id="IPR041347">
    <property type="entry name" value="MftR_C"/>
</dbReference>
<dbReference type="Gene3D" id="1.10.10.60">
    <property type="entry name" value="Homeodomain-like"/>
    <property type="match status" value="1"/>
</dbReference>
<dbReference type="Pfam" id="PF00440">
    <property type="entry name" value="TetR_N"/>
    <property type="match status" value="1"/>
</dbReference>
<protein>
    <submittedName>
        <fullName evidence="7">TetR family transcriptional regulator</fullName>
    </submittedName>
</protein>
<dbReference type="PANTHER" id="PTHR30055">
    <property type="entry name" value="HTH-TYPE TRANSCRIPTIONAL REGULATOR RUTR"/>
    <property type="match status" value="1"/>
</dbReference>
<dbReference type="InterPro" id="IPR001647">
    <property type="entry name" value="HTH_TetR"/>
</dbReference>
<evidence type="ECO:0000256" key="4">
    <source>
        <dbReference type="PROSITE-ProRule" id="PRU00335"/>
    </source>
</evidence>
<keyword evidence="1" id="KW-0805">Transcription regulation</keyword>
<reference evidence="7 8" key="1">
    <citation type="journal article" date="2019" name="Int. J. Syst. Evol. Microbiol.">
        <title>The Global Catalogue of Microorganisms (GCM) 10K type strain sequencing project: providing services to taxonomists for standard genome sequencing and annotation.</title>
        <authorList>
            <consortium name="The Broad Institute Genomics Platform"/>
            <consortium name="The Broad Institute Genome Sequencing Center for Infectious Disease"/>
            <person name="Wu L."/>
            <person name="Ma J."/>
        </authorList>
    </citation>
    <scope>NUCLEOTIDE SEQUENCE [LARGE SCALE GENOMIC DNA]</scope>
    <source>
        <strain evidence="7 8">JCM 10673</strain>
    </source>
</reference>
<name>A0ABN1NNG2_9ACTN</name>
<proteinExistence type="predicted"/>
<keyword evidence="2 4" id="KW-0238">DNA-binding</keyword>
<evidence type="ECO:0000256" key="3">
    <source>
        <dbReference type="ARBA" id="ARBA00023163"/>
    </source>
</evidence>
<feature type="compositionally biased region" description="Basic and acidic residues" evidence="5">
    <location>
        <begin position="220"/>
        <end position="245"/>
    </location>
</feature>
<accession>A0ABN1NNG2</accession>
<keyword evidence="3" id="KW-0804">Transcription</keyword>